<protein>
    <submittedName>
        <fullName evidence="1">Uncharacterized protein</fullName>
    </submittedName>
</protein>
<keyword evidence="2" id="KW-1185">Reference proteome</keyword>
<gene>
    <name evidence="1" type="ORF">BOTBODRAFT_25578</name>
</gene>
<name>A0A067N2F9_BOTB1</name>
<evidence type="ECO:0000313" key="1">
    <source>
        <dbReference type="EMBL" id="KDQ21150.1"/>
    </source>
</evidence>
<sequence length="118" mass="13449">MWKVGGFLLTTAQVEQVVMSWGYQRPEFSPFLDLNRISKANKVKSMDAIPVRYPARTPKAEAMILIMTHSVEDDAANWEQFTPFGQREHDSRVRGWLAKKGVTDVPFVTIVDPFDSGY</sequence>
<evidence type="ECO:0000313" key="2">
    <source>
        <dbReference type="Proteomes" id="UP000027195"/>
    </source>
</evidence>
<organism evidence="1 2">
    <name type="scientific">Botryobasidium botryosum (strain FD-172 SS1)</name>
    <dbReference type="NCBI Taxonomy" id="930990"/>
    <lineage>
        <taxon>Eukaryota</taxon>
        <taxon>Fungi</taxon>
        <taxon>Dikarya</taxon>
        <taxon>Basidiomycota</taxon>
        <taxon>Agaricomycotina</taxon>
        <taxon>Agaricomycetes</taxon>
        <taxon>Cantharellales</taxon>
        <taxon>Botryobasidiaceae</taxon>
        <taxon>Botryobasidium</taxon>
    </lineage>
</organism>
<proteinExistence type="predicted"/>
<dbReference type="HOGENOM" id="CLU_2072744_0_0_1"/>
<dbReference type="Proteomes" id="UP000027195">
    <property type="component" value="Unassembled WGS sequence"/>
</dbReference>
<reference evidence="2" key="1">
    <citation type="journal article" date="2014" name="Proc. Natl. Acad. Sci. U.S.A.">
        <title>Extensive sampling of basidiomycete genomes demonstrates inadequacy of the white-rot/brown-rot paradigm for wood decay fungi.</title>
        <authorList>
            <person name="Riley R."/>
            <person name="Salamov A.A."/>
            <person name="Brown D.W."/>
            <person name="Nagy L.G."/>
            <person name="Floudas D."/>
            <person name="Held B.W."/>
            <person name="Levasseur A."/>
            <person name="Lombard V."/>
            <person name="Morin E."/>
            <person name="Otillar R."/>
            <person name="Lindquist E.A."/>
            <person name="Sun H."/>
            <person name="LaButti K.M."/>
            <person name="Schmutz J."/>
            <person name="Jabbour D."/>
            <person name="Luo H."/>
            <person name="Baker S.E."/>
            <person name="Pisabarro A.G."/>
            <person name="Walton J.D."/>
            <person name="Blanchette R.A."/>
            <person name="Henrissat B."/>
            <person name="Martin F."/>
            <person name="Cullen D."/>
            <person name="Hibbett D.S."/>
            <person name="Grigoriev I.V."/>
        </authorList>
    </citation>
    <scope>NUCLEOTIDE SEQUENCE [LARGE SCALE GENOMIC DNA]</scope>
    <source>
        <strain evidence="2">FD-172 SS1</strain>
    </source>
</reference>
<accession>A0A067N2F9</accession>
<dbReference type="EMBL" id="KL198016">
    <property type="protein sequence ID" value="KDQ21150.1"/>
    <property type="molecule type" value="Genomic_DNA"/>
</dbReference>
<dbReference type="InParanoid" id="A0A067N2F9"/>
<dbReference type="AlphaFoldDB" id="A0A067N2F9"/>